<dbReference type="EMBL" id="JAGKQM010000009">
    <property type="protein sequence ID" value="KAH0913145.1"/>
    <property type="molecule type" value="Genomic_DNA"/>
</dbReference>
<evidence type="ECO:0000313" key="3">
    <source>
        <dbReference type="Proteomes" id="UP000824890"/>
    </source>
</evidence>
<evidence type="ECO:0000313" key="2">
    <source>
        <dbReference type="EMBL" id="KAH0913145.1"/>
    </source>
</evidence>
<organism evidence="2 3">
    <name type="scientific">Brassica napus</name>
    <name type="common">Rape</name>
    <dbReference type="NCBI Taxonomy" id="3708"/>
    <lineage>
        <taxon>Eukaryota</taxon>
        <taxon>Viridiplantae</taxon>
        <taxon>Streptophyta</taxon>
        <taxon>Embryophyta</taxon>
        <taxon>Tracheophyta</taxon>
        <taxon>Spermatophyta</taxon>
        <taxon>Magnoliopsida</taxon>
        <taxon>eudicotyledons</taxon>
        <taxon>Gunneridae</taxon>
        <taxon>Pentapetalae</taxon>
        <taxon>rosids</taxon>
        <taxon>malvids</taxon>
        <taxon>Brassicales</taxon>
        <taxon>Brassicaceae</taxon>
        <taxon>Brassiceae</taxon>
        <taxon>Brassica</taxon>
    </lineage>
</organism>
<name>A0ABQ8C7T5_BRANA</name>
<comment type="caution">
    <text evidence="2">The sequence shown here is derived from an EMBL/GenBank/DDBJ whole genome shotgun (WGS) entry which is preliminary data.</text>
</comment>
<keyword evidence="1" id="KW-0732">Signal</keyword>
<sequence>AMVETRLRFIFVLFSVLVSPSRRRERRFMWLSVALLSSTPRRLLGDSSATSPLEKMEEKGDVSIDGSARGRMTAIWVERLSRWRYGDISNGKPRSDHWCLSDTQINAADRSMSGSRRTIQVQEEDKRRLLVRLMKRSGQCEKMEQWEWNNHGVSVVLRSWRLVSRSESVVGLAVLESCGLEVLLSWSLVVLECCSTCSTCVTE</sequence>
<protein>
    <submittedName>
        <fullName evidence="2">Uncharacterized protein</fullName>
    </submittedName>
</protein>
<feature type="chain" id="PRO_5046933027" evidence="1">
    <location>
        <begin position="24"/>
        <end position="203"/>
    </location>
</feature>
<keyword evidence="3" id="KW-1185">Reference proteome</keyword>
<gene>
    <name evidence="2" type="ORF">HID58_036466</name>
</gene>
<proteinExistence type="predicted"/>
<dbReference type="Proteomes" id="UP000824890">
    <property type="component" value="Unassembled WGS sequence"/>
</dbReference>
<reference evidence="2 3" key="1">
    <citation type="submission" date="2021-05" db="EMBL/GenBank/DDBJ databases">
        <title>Genome Assembly of Synthetic Allotetraploid Brassica napus Reveals Homoeologous Exchanges between Subgenomes.</title>
        <authorList>
            <person name="Davis J.T."/>
        </authorList>
    </citation>
    <scope>NUCLEOTIDE SEQUENCE [LARGE SCALE GENOMIC DNA]</scope>
    <source>
        <strain evidence="3">cv. Da-Ae</strain>
        <tissue evidence="2">Seedling</tissue>
    </source>
</reference>
<feature type="signal peptide" evidence="1">
    <location>
        <begin position="1"/>
        <end position="23"/>
    </location>
</feature>
<evidence type="ECO:0000256" key="1">
    <source>
        <dbReference type="SAM" id="SignalP"/>
    </source>
</evidence>
<feature type="non-terminal residue" evidence="2">
    <location>
        <position position="1"/>
    </location>
</feature>
<accession>A0ABQ8C7T5</accession>